<accession>A0A1E5LDH4</accession>
<evidence type="ECO:0000313" key="2">
    <source>
        <dbReference type="EMBL" id="OEH92131.1"/>
    </source>
</evidence>
<dbReference type="Pfam" id="PF00581">
    <property type="entry name" value="Rhodanese"/>
    <property type="match status" value="1"/>
</dbReference>
<name>A0A1E5LDH4_9BACI</name>
<dbReference type="RefSeq" id="WP_069717872.1">
    <property type="nucleotide sequence ID" value="NZ_MJEH01000034.1"/>
</dbReference>
<dbReference type="PANTHER" id="PTHR43031">
    <property type="entry name" value="FAD-DEPENDENT OXIDOREDUCTASE"/>
    <property type="match status" value="1"/>
</dbReference>
<dbReference type="InterPro" id="IPR001763">
    <property type="entry name" value="Rhodanese-like_dom"/>
</dbReference>
<protein>
    <submittedName>
        <fullName evidence="2">Rhodanese-like domain-containing protein</fullName>
    </submittedName>
</protein>
<keyword evidence="3" id="KW-1185">Reference proteome</keyword>
<comment type="caution">
    <text evidence="2">The sequence shown here is derived from an EMBL/GenBank/DDBJ whole genome shotgun (WGS) entry which is preliminary data.</text>
</comment>
<dbReference type="STRING" id="1305675.BFG57_16700"/>
<dbReference type="CDD" id="cd00158">
    <property type="entry name" value="RHOD"/>
    <property type="match status" value="1"/>
</dbReference>
<reference evidence="2 3" key="1">
    <citation type="submission" date="2016-08" db="EMBL/GenBank/DDBJ databases">
        <title>Genome of Bacillus solimangrovi GH2-4.</title>
        <authorList>
            <person name="Lim S."/>
            <person name="Kim B.-C."/>
        </authorList>
    </citation>
    <scope>NUCLEOTIDE SEQUENCE [LARGE SCALE GENOMIC DNA]</scope>
    <source>
        <strain evidence="2 3">GH2-4</strain>
    </source>
</reference>
<dbReference type="Gene3D" id="3.40.250.10">
    <property type="entry name" value="Rhodanese-like domain"/>
    <property type="match status" value="1"/>
</dbReference>
<evidence type="ECO:0000313" key="3">
    <source>
        <dbReference type="Proteomes" id="UP000095209"/>
    </source>
</evidence>
<dbReference type="AlphaFoldDB" id="A0A1E5LDH4"/>
<dbReference type="SMART" id="SM00450">
    <property type="entry name" value="RHOD"/>
    <property type="match status" value="1"/>
</dbReference>
<dbReference type="InterPro" id="IPR036873">
    <property type="entry name" value="Rhodanese-like_dom_sf"/>
</dbReference>
<dbReference type="PANTHER" id="PTHR43031:SF17">
    <property type="entry name" value="SULFURTRANSFERASE YTWF-RELATED"/>
    <property type="match status" value="1"/>
</dbReference>
<dbReference type="EMBL" id="MJEH01000034">
    <property type="protein sequence ID" value="OEH92131.1"/>
    <property type="molecule type" value="Genomic_DNA"/>
</dbReference>
<feature type="domain" description="Rhodanese" evidence="1">
    <location>
        <begin position="19"/>
        <end position="102"/>
    </location>
</feature>
<dbReference type="SUPFAM" id="SSF52821">
    <property type="entry name" value="Rhodanese/Cell cycle control phosphatase"/>
    <property type="match status" value="1"/>
</dbReference>
<sequence length="104" mass="11758">MNEQIKEITPQEVEEQLSNGKQLNIIDVRENDEVEQGMITVAKHIRMGDIPQRLNELDKGEEYIIVCRSGGRSHNTGVFMQEQGYNVINMVGGMLAWTGDIKTP</sequence>
<gene>
    <name evidence="2" type="ORF">BFG57_16700</name>
</gene>
<dbReference type="InterPro" id="IPR050229">
    <property type="entry name" value="GlpE_sulfurtransferase"/>
</dbReference>
<dbReference type="PROSITE" id="PS50206">
    <property type="entry name" value="RHODANESE_3"/>
    <property type="match status" value="1"/>
</dbReference>
<evidence type="ECO:0000259" key="1">
    <source>
        <dbReference type="PROSITE" id="PS50206"/>
    </source>
</evidence>
<dbReference type="OrthoDB" id="9800872at2"/>
<proteinExistence type="predicted"/>
<dbReference type="Proteomes" id="UP000095209">
    <property type="component" value="Unassembled WGS sequence"/>
</dbReference>
<organism evidence="2 3">
    <name type="scientific">Bacillus solimangrovi</name>
    <dbReference type="NCBI Taxonomy" id="1305675"/>
    <lineage>
        <taxon>Bacteria</taxon>
        <taxon>Bacillati</taxon>
        <taxon>Bacillota</taxon>
        <taxon>Bacilli</taxon>
        <taxon>Bacillales</taxon>
        <taxon>Bacillaceae</taxon>
        <taxon>Bacillus</taxon>
    </lineage>
</organism>